<dbReference type="Proteomes" id="UP001589716">
    <property type="component" value="Unassembled WGS sequence"/>
</dbReference>
<comment type="caution">
    <text evidence="4">The sequence shown here is derived from an EMBL/GenBank/DDBJ whole genome shotgun (WGS) entry which is preliminary data.</text>
</comment>
<keyword evidence="1" id="KW-0560">Oxidoreductase</keyword>
<organism evidence="4 5">
    <name type="scientific">Streptomyces roseoviridis</name>
    <dbReference type="NCBI Taxonomy" id="67361"/>
    <lineage>
        <taxon>Bacteria</taxon>
        <taxon>Bacillati</taxon>
        <taxon>Actinomycetota</taxon>
        <taxon>Actinomycetes</taxon>
        <taxon>Kitasatosporales</taxon>
        <taxon>Streptomycetaceae</taxon>
        <taxon>Streptomyces</taxon>
    </lineage>
</organism>
<dbReference type="InterPro" id="IPR016161">
    <property type="entry name" value="Ald_DH/histidinol_DH"/>
</dbReference>
<name>A0ABV5QIZ8_9ACTN</name>
<evidence type="ECO:0000259" key="3">
    <source>
        <dbReference type="Pfam" id="PF00171"/>
    </source>
</evidence>
<dbReference type="Gene3D" id="3.40.605.10">
    <property type="entry name" value="Aldehyde Dehydrogenase, Chain A, domain 1"/>
    <property type="match status" value="1"/>
</dbReference>
<evidence type="ECO:0000313" key="5">
    <source>
        <dbReference type="Proteomes" id="UP001589716"/>
    </source>
</evidence>
<dbReference type="SUPFAM" id="SSF53720">
    <property type="entry name" value="ALDH-like"/>
    <property type="match status" value="1"/>
</dbReference>
<dbReference type="Pfam" id="PF00171">
    <property type="entry name" value="Aldedh"/>
    <property type="match status" value="1"/>
</dbReference>
<proteinExistence type="predicted"/>
<dbReference type="RefSeq" id="WP_345486459.1">
    <property type="nucleotide sequence ID" value="NZ_BAAAWU010000001.1"/>
</dbReference>
<accession>A0ABV5QIZ8</accession>
<feature type="region of interest" description="Disordered" evidence="2">
    <location>
        <begin position="120"/>
        <end position="143"/>
    </location>
</feature>
<reference evidence="4 5" key="1">
    <citation type="submission" date="2024-09" db="EMBL/GenBank/DDBJ databases">
        <authorList>
            <person name="Sun Q."/>
            <person name="Mori K."/>
        </authorList>
    </citation>
    <scope>NUCLEOTIDE SEQUENCE [LARGE SCALE GENOMIC DNA]</scope>
    <source>
        <strain evidence="4 5">JCM 4414</strain>
    </source>
</reference>
<dbReference type="InterPro" id="IPR015590">
    <property type="entry name" value="Aldehyde_DH_dom"/>
</dbReference>
<feature type="domain" description="Aldehyde dehydrogenase" evidence="3">
    <location>
        <begin position="80"/>
        <end position="341"/>
    </location>
</feature>
<dbReference type="InterPro" id="IPR016163">
    <property type="entry name" value="Ald_DH_C"/>
</dbReference>
<evidence type="ECO:0000256" key="1">
    <source>
        <dbReference type="ARBA" id="ARBA00023002"/>
    </source>
</evidence>
<dbReference type="InterPro" id="IPR016162">
    <property type="entry name" value="Ald_DH_N"/>
</dbReference>
<evidence type="ECO:0000313" key="4">
    <source>
        <dbReference type="EMBL" id="MFB9553432.1"/>
    </source>
</evidence>
<dbReference type="EMBL" id="JBHMCT010000005">
    <property type="protein sequence ID" value="MFB9553432.1"/>
    <property type="molecule type" value="Genomic_DNA"/>
</dbReference>
<sequence>MAGDRLVTVDPLVCGRTVTSSDRTRLPDVRGGDLADVGTAPRLMALAALRELRAHADGRPVGQDVVDKAAELFEHAVLEGESPEEYAARVSYATGLTAAAVAQSVRDLVDELRELSETTAAELPGTRFGPAAGTRRGPHSGSGFTTRWVPRGRVFAAVMASNHPTPSVTWAQALFHGYSVAVKPGSRDPFTPLRLARALLAAGLPAHKLAFLPASHQTGEFLLKEADRGIVYGGDSAVRRWQGDESVAVRGPGRTKALLDAEPDDAVIGHLALSASFDGGTRCTNLSAVLTTRPVHQVADALARRLAALPSVPATTAGATLLVADRERAERIRRQVDELRTAAGVTDHSARFDPASAGTVVELADGSLLPRPLVLSVDRVDHPAVGTELPFPFVVVAPWTTADGVAPLRESLVLNLLTDDEELLDAAVREPSVRKVTRGTVLPWTAVPGIPHDDNYTQFLLEPKGVVAAA</sequence>
<evidence type="ECO:0000256" key="2">
    <source>
        <dbReference type="SAM" id="MobiDB-lite"/>
    </source>
</evidence>
<protein>
    <submittedName>
        <fullName evidence="4">Aldehyde dehydrogenase family protein</fullName>
    </submittedName>
</protein>
<keyword evidence="5" id="KW-1185">Reference proteome</keyword>
<gene>
    <name evidence="4" type="ORF">ACFFTP_04370</name>
</gene>
<dbReference type="Gene3D" id="3.40.309.10">
    <property type="entry name" value="Aldehyde Dehydrogenase, Chain A, domain 2"/>
    <property type="match status" value="1"/>
</dbReference>